<proteinExistence type="predicted"/>
<gene>
    <name evidence="1" type="ORF">METZ01_LOCUS357404</name>
</gene>
<sequence length="148" mass="16891">MVESLERDDQEMFDDFAKSAISEKFPGGILAIPSPDKTNTFYAVARKARDWRRLRPLIMAFAGPTFSSFDGKTRSLIPNNPFEEYLLSHEWYLITKINPGGPGEFNLAEMTKRGLSRMIDNFLEAPENTQQPIQTTSQLISRFRNALN</sequence>
<accession>A0A382S411</accession>
<dbReference type="AlphaFoldDB" id="A0A382S411"/>
<reference evidence="1" key="1">
    <citation type="submission" date="2018-05" db="EMBL/GenBank/DDBJ databases">
        <authorList>
            <person name="Lanie J.A."/>
            <person name="Ng W.-L."/>
            <person name="Kazmierczak K.M."/>
            <person name="Andrzejewski T.M."/>
            <person name="Davidsen T.M."/>
            <person name="Wayne K.J."/>
            <person name="Tettelin H."/>
            <person name="Glass J.I."/>
            <person name="Rusch D."/>
            <person name="Podicherti R."/>
            <person name="Tsui H.-C.T."/>
            <person name="Winkler M.E."/>
        </authorList>
    </citation>
    <scope>NUCLEOTIDE SEQUENCE</scope>
</reference>
<organism evidence="1">
    <name type="scientific">marine metagenome</name>
    <dbReference type="NCBI Taxonomy" id="408172"/>
    <lineage>
        <taxon>unclassified sequences</taxon>
        <taxon>metagenomes</taxon>
        <taxon>ecological metagenomes</taxon>
    </lineage>
</organism>
<evidence type="ECO:0000313" key="1">
    <source>
        <dbReference type="EMBL" id="SVD04550.1"/>
    </source>
</evidence>
<feature type="non-terminal residue" evidence="1">
    <location>
        <position position="148"/>
    </location>
</feature>
<name>A0A382S411_9ZZZZ</name>
<dbReference type="EMBL" id="UINC01126212">
    <property type="protein sequence ID" value="SVD04550.1"/>
    <property type="molecule type" value="Genomic_DNA"/>
</dbReference>
<protein>
    <submittedName>
        <fullName evidence="1">Uncharacterized protein</fullName>
    </submittedName>
</protein>